<dbReference type="InterPro" id="IPR036852">
    <property type="entry name" value="Peptidase_S8/S53_dom_sf"/>
</dbReference>
<evidence type="ECO:0000313" key="10">
    <source>
        <dbReference type="Proteomes" id="UP000250744"/>
    </source>
</evidence>
<dbReference type="Pfam" id="PF00082">
    <property type="entry name" value="Peptidase_S8"/>
    <property type="match status" value="1"/>
</dbReference>
<dbReference type="Gene3D" id="3.40.50.200">
    <property type="entry name" value="Peptidase S8/S53 domain"/>
    <property type="match status" value="1"/>
</dbReference>
<evidence type="ECO:0000259" key="8">
    <source>
        <dbReference type="Pfam" id="PF00082"/>
    </source>
</evidence>
<dbReference type="PROSITE" id="PS51892">
    <property type="entry name" value="SUBTILASE"/>
    <property type="match status" value="1"/>
</dbReference>
<dbReference type="GO" id="GO:0004252">
    <property type="term" value="F:serine-type endopeptidase activity"/>
    <property type="evidence" value="ECO:0007669"/>
    <property type="project" value="UniProtKB-UniRule"/>
</dbReference>
<comment type="similarity">
    <text evidence="1 5 6">Belongs to the peptidase S8 family.</text>
</comment>
<organism evidence="9 10">
    <name type="scientific">Nitrincola tibetensis</name>
    <dbReference type="NCBI Taxonomy" id="2219697"/>
    <lineage>
        <taxon>Bacteria</taxon>
        <taxon>Pseudomonadati</taxon>
        <taxon>Pseudomonadota</taxon>
        <taxon>Gammaproteobacteria</taxon>
        <taxon>Oceanospirillales</taxon>
        <taxon>Oceanospirillaceae</taxon>
        <taxon>Nitrincola</taxon>
    </lineage>
</organism>
<dbReference type="GO" id="GO:0006508">
    <property type="term" value="P:proteolysis"/>
    <property type="evidence" value="ECO:0007669"/>
    <property type="project" value="UniProtKB-KW"/>
</dbReference>
<feature type="active site" description="Charge relay system" evidence="5">
    <location>
        <position position="456"/>
    </location>
</feature>
<accession>A0A364NQP6</accession>
<evidence type="ECO:0000256" key="2">
    <source>
        <dbReference type="ARBA" id="ARBA00022670"/>
    </source>
</evidence>
<feature type="signal peptide" evidence="7">
    <location>
        <begin position="1"/>
        <end position="28"/>
    </location>
</feature>
<evidence type="ECO:0000256" key="1">
    <source>
        <dbReference type="ARBA" id="ARBA00011073"/>
    </source>
</evidence>
<dbReference type="Proteomes" id="UP000250744">
    <property type="component" value="Unassembled WGS sequence"/>
</dbReference>
<proteinExistence type="inferred from homology"/>
<dbReference type="EMBL" id="QKRX01000002">
    <property type="protein sequence ID" value="RAU19217.1"/>
    <property type="molecule type" value="Genomic_DNA"/>
</dbReference>
<gene>
    <name evidence="9" type="ORF">DN062_02810</name>
</gene>
<dbReference type="InterPro" id="IPR023828">
    <property type="entry name" value="Peptidase_S8_Ser-AS"/>
</dbReference>
<feature type="active site" description="Charge relay system" evidence="5">
    <location>
        <position position="259"/>
    </location>
</feature>
<dbReference type="InterPro" id="IPR000209">
    <property type="entry name" value="Peptidase_S8/S53_dom"/>
</dbReference>
<keyword evidence="2 5" id="KW-0645">Protease</keyword>
<keyword evidence="10" id="KW-1185">Reference proteome</keyword>
<sequence>MIRVKQVQAAFKLGVLSALVLSAPYVYSDTVNDNSRVQRDAKPKREAPQLRQLLVDTSQSTSIASFQSRSKGSPYAALLEEVREKGTIRLRVGIAVPFAEEGKLSAAQVRTQRAEIQTVQARLSERLQTARVKTFNSIPFVTLEVNEQELEALLTSPEVLTIERIQKYQPMLPESGRVIGADVAFQRDLTGTGWNVAVLDTGVDKNHSFLQGRVVAEACFSGEGGFDLDTSLCPNGNAVQIGNNAGLACSMSIDPGCDHGTHVAGIVAGNVRGDGLQGVAPASGIIAVQVFSGLDDCNPLEESCIGAYDDDIISALEYIYDTARFEHSISAVNMSLGSGQYYSHCDIWTMAMTSAINNLRSVGIPTIIATGNDGYSNAIATPACISSAISVGSTWDSNFSNQQDYCPSPWSDPTGSVDRVTCYSNLSSSFDTLLAPGSLIRSAVFNNQFDAWHGTSMAAPQVAGCWSLLKQASPEAGVDEIFSVLKATGTQVQDWRNPANVFPRINCYDAVTALLAFEDWSCEGTCGVAGTDGVVTRPPVDEPVRWVSTFGSQEINVALQGVGGLGDPTNGSRSLSPPFFGSEGEILEFYFNYVTSDGADYVDYAWARLLDTEMNQESLLFTARTTENGNTVPGLDMPAPTAVITPAVNRIIPGGPEWSALGYDSGDCYYVGCGYSGWIKATYTLPKSGYFHLEVGVVNWDDQLYASGMAFTMPYVGKAPRERKRQGMPPWLPAVILQK</sequence>
<dbReference type="PROSITE" id="PS00136">
    <property type="entry name" value="SUBTILASE_ASP"/>
    <property type="match status" value="1"/>
</dbReference>
<keyword evidence="3 5" id="KW-0378">Hydrolase</keyword>
<dbReference type="PROSITE" id="PS00137">
    <property type="entry name" value="SUBTILASE_HIS"/>
    <property type="match status" value="1"/>
</dbReference>
<evidence type="ECO:0000256" key="6">
    <source>
        <dbReference type="RuleBase" id="RU003355"/>
    </source>
</evidence>
<keyword evidence="7" id="KW-0732">Signal</keyword>
<evidence type="ECO:0000256" key="4">
    <source>
        <dbReference type="ARBA" id="ARBA00022825"/>
    </source>
</evidence>
<reference evidence="9 10" key="1">
    <citation type="submission" date="2018-06" db="EMBL/GenBank/DDBJ databases">
        <title>Nitrincola tibetense sp. nov., isolated from Lake XuguoCo on Tibetan Plateau.</title>
        <authorList>
            <person name="Xing P."/>
        </authorList>
    </citation>
    <scope>NUCLEOTIDE SEQUENCE [LARGE SCALE GENOMIC DNA]</scope>
    <source>
        <strain evidence="10">xg18</strain>
    </source>
</reference>
<protein>
    <recommendedName>
        <fullName evidence="8">Peptidase S8/S53 domain-containing protein</fullName>
    </recommendedName>
</protein>
<dbReference type="InterPro" id="IPR050131">
    <property type="entry name" value="Peptidase_S8_subtilisin-like"/>
</dbReference>
<dbReference type="PANTHER" id="PTHR43806">
    <property type="entry name" value="PEPTIDASE S8"/>
    <property type="match status" value="1"/>
</dbReference>
<dbReference type="OrthoDB" id="9790784at2"/>
<dbReference type="AlphaFoldDB" id="A0A364NQP6"/>
<evidence type="ECO:0000256" key="3">
    <source>
        <dbReference type="ARBA" id="ARBA00022801"/>
    </source>
</evidence>
<feature type="domain" description="Peptidase S8/S53" evidence="8">
    <location>
        <begin position="191"/>
        <end position="490"/>
    </location>
</feature>
<dbReference type="RefSeq" id="WP_112157357.1">
    <property type="nucleotide sequence ID" value="NZ_QKRX01000002.1"/>
</dbReference>
<dbReference type="InterPro" id="IPR022398">
    <property type="entry name" value="Peptidase_S8_His-AS"/>
</dbReference>
<evidence type="ECO:0000256" key="7">
    <source>
        <dbReference type="SAM" id="SignalP"/>
    </source>
</evidence>
<dbReference type="PANTHER" id="PTHR43806:SF11">
    <property type="entry name" value="CEREVISIN-RELATED"/>
    <property type="match status" value="1"/>
</dbReference>
<feature type="chain" id="PRO_5017050366" description="Peptidase S8/S53 domain-containing protein" evidence="7">
    <location>
        <begin position="29"/>
        <end position="739"/>
    </location>
</feature>
<dbReference type="PRINTS" id="PR00723">
    <property type="entry name" value="SUBTILISIN"/>
</dbReference>
<comment type="caution">
    <text evidence="9">The sequence shown here is derived from an EMBL/GenBank/DDBJ whole genome shotgun (WGS) entry which is preliminary data.</text>
</comment>
<feature type="active site" description="Charge relay system" evidence="5">
    <location>
        <position position="200"/>
    </location>
</feature>
<evidence type="ECO:0000313" key="9">
    <source>
        <dbReference type="EMBL" id="RAU19217.1"/>
    </source>
</evidence>
<dbReference type="SUPFAM" id="SSF52743">
    <property type="entry name" value="Subtilisin-like"/>
    <property type="match status" value="1"/>
</dbReference>
<name>A0A364NQP6_9GAMM</name>
<dbReference type="InterPro" id="IPR023827">
    <property type="entry name" value="Peptidase_S8_Asp-AS"/>
</dbReference>
<dbReference type="NCBIfam" id="NF038132">
    <property type="entry name" value="PEP_NF038132"/>
    <property type="match status" value="1"/>
</dbReference>
<keyword evidence="4 5" id="KW-0720">Serine protease</keyword>
<evidence type="ECO:0000256" key="5">
    <source>
        <dbReference type="PROSITE-ProRule" id="PRU01240"/>
    </source>
</evidence>
<dbReference type="InterPro" id="IPR015500">
    <property type="entry name" value="Peptidase_S8_subtilisin-rel"/>
</dbReference>
<dbReference type="PROSITE" id="PS00138">
    <property type="entry name" value="SUBTILASE_SER"/>
    <property type="match status" value="1"/>
</dbReference>